<evidence type="ECO:0000259" key="1">
    <source>
        <dbReference type="Pfam" id="PF17919"/>
    </source>
</evidence>
<dbReference type="InterPro" id="IPR043128">
    <property type="entry name" value="Rev_trsase/Diguanyl_cyclase"/>
</dbReference>
<dbReference type="GO" id="GO:0071897">
    <property type="term" value="P:DNA biosynthetic process"/>
    <property type="evidence" value="ECO:0007669"/>
    <property type="project" value="UniProtKB-ARBA"/>
</dbReference>
<sequence length="133" mass="15466">MQLRKLYGGQLLVVPFHKLIDIIAIHLQYPDFGKRHNLVDYRLHRVLVWKWCEQEQQAFQTLKQRLVTPPVLRQVDPTKPFIIRTDASGYALGAVLLQGDDSPTLGATEEGRDSCLYGMPLLKNQFNFRNHFY</sequence>
<dbReference type="Gene3D" id="3.30.70.270">
    <property type="match status" value="1"/>
</dbReference>
<dbReference type="InterPro" id="IPR041577">
    <property type="entry name" value="RT_RNaseH_2"/>
</dbReference>
<keyword evidence="3" id="KW-1185">Reference proteome</keyword>
<organism evidence="2 3">
    <name type="scientific">Araneus ventricosus</name>
    <name type="common">Orbweaver spider</name>
    <name type="synonym">Epeira ventricosa</name>
    <dbReference type="NCBI Taxonomy" id="182803"/>
    <lineage>
        <taxon>Eukaryota</taxon>
        <taxon>Metazoa</taxon>
        <taxon>Ecdysozoa</taxon>
        <taxon>Arthropoda</taxon>
        <taxon>Chelicerata</taxon>
        <taxon>Arachnida</taxon>
        <taxon>Araneae</taxon>
        <taxon>Araneomorphae</taxon>
        <taxon>Entelegynae</taxon>
        <taxon>Araneoidea</taxon>
        <taxon>Araneidae</taxon>
        <taxon>Araneus</taxon>
    </lineage>
</organism>
<dbReference type="PANTHER" id="PTHR34072">
    <property type="entry name" value="ENZYMATIC POLYPROTEIN-RELATED"/>
    <property type="match status" value="1"/>
</dbReference>
<dbReference type="EMBL" id="BGPR01010724">
    <property type="protein sequence ID" value="GBN47703.1"/>
    <property type="molecule type" value="Genomic_DNA"/>
</dbReference>
<gene>
    <name evidence="2" type="ORF">AVEN_181122_1</name>
</gene>
<name>A0A4Y2P9K5_ARAVE</name>
<dbReference type="Pfam" id="PF17919">
    <property type="entry name" value="RT_RNaseH_2"/>
    <property type="match status" value="1"/>
</dbReference>
<proteinExistence type="predicted"/>
<evidence type="ECO:0000313" key="2">
    <source>
        <dbReference type="EMBL" id="GBN47703.1"/>
    </source>
</evidence>
<dbReference type="OrthoDB" id="425619at2759"/>
<dbReference type="InterPro" id="IPR043502">
    <property type="entry name" value="DNA/RNA_pol_sf"/>
</dbReference>
<protein>
    <recommendedName>
        <fullName evidence="1">Reverse transcriptase/retrotransposon-derived protein RNase H-like domain-containing protein</fullName>
    </recommendedName>
</protein>
<reference evidence="2 3" key="1">
    <citation type="journal article" date="2019" name="Sci. Rep.">
        <title>Orb-weaving spider Araneus ventricosus genome elucidates the spidroin gene catalogue.</title>
        <authorList>
            <person name="Kono N."/>
            <person name="Nakamura H."/>
            <person name="Ohtoshi R."/>
            <person name="Moran D.A.P."/>
            <person name="Shinohara A."/>
            <person name="Yoshida Y."/>
            <person name="Fujiwara M."/>
            <person name="Mori M."/>
            <person name="Tomita M."/>
            <person name="Arakawa K."/>
        </authorList>
    </citation>
    <scope>NUCLEOTIDE SEQUENCE [LARGE SCALE GENOMIC DNA]</scope>
</reference>
<evidence type="ECO:0000313" key="3">
    <source>
        <dbReference type="Proteomes" id="UP000499080"/>
    </source>
</evidence>
<accession>A0A4Y2P9K5</accession>
<dbReference type="Proteomes" id="UP000499080">
    <property type="component" value="Unassembled WGS sequence"/>
</dbReference>
<dbReference type="SUPFAM" id="SSF56672">
    <property type="entry name" value="DNA/RNA polymerases"/>
    <property type="match status" value="1"/>
</dbReference>
<feature type="domain" description="Reverse transcriptase/retrotransposon-derived protein RNase H-like" evidence="1">
    <location>
        <begin position="51"/>
        <end position="101"/>
    </location>
</feature>
<dbReference type="AlphaFoldDB" id="A0A4Y2P9K5"/>
<comment type="caution">
    <text evidence="2">The sequence shown here is derived from an EMBL/GenBank/DDBJ whole genome shotgun (WGS) entry which is preliminary data.</text>
</comment>